<dbReference type="Proteomes" id="UP001530377">
    <property type="component" value="Unassembled WGS sequence"/>
</dbReference>
<dbReference type="EMBL" id="JALLPB020000127">
    <property type="protein sequence ID" value="KAL3816904.1"/>
    <property type="molecule type" value="Genomic_DNA"/>
</dbReference>
<reference evidence="3 4" key="1">
    <citation type="submission" date="2024-10" db="EMBL/GenBank/DDBJ databases">
        <title>Updated reference genomes for cyclostephanoid diatoms.</title>
        <authorList>
            <person name="Roberts W.R."/>
            <person name="Alverson A.J."/>
        </authorList>
    </citation>
    <scope>NUCLEOTIDE SEQUENCE [LARGE SCALE GENOMIC DNA]</scope>
    <source>
        <strain evidence="3 4">AJA228-03</strain>
    </source>
</reference>
<proteinExistence type="predicted"/>
<feature type="compositionally biased region" description="Low complexity" evidence="1">
    <location>
        <begin position="55"/>
        <end position="69"/>
    </location>
</feature>
<feature type="transmembrane region" description="Helical" evidence="2">
    <location>
        <begin position="292"/>
        <end position="314"/>
    </location>
</feature>
<keyword evidence="4" id="KW-1185">Reference proteome</keyword>
<comment type="caution">
    <text evidence="3">The sequence shown here is derived from an EMBL/GenBank/DDBJ whole genome shotgun (WGS) entry which is preliminary data.</text>
</comment>
<keyword evidence="2" id="KW-0812">Transmembrane</keyword>
<evidence type="ECO:0000313" key="3">
    <source>
        <dbReference type="EMBL" id="KAL3816904.1"/>
    </source>
</evidence>
<evidence type="ECO:0000313" key="4">
    <source>
        <dbReference type="Proteomes" id="UP001530377"/>
    </source>
</evidence>
<accession>A0ABD3RXG8</accession>
<keyword evidence="2" id="KW-0472">Membrane</keyword>
<evidence type="ECO:0000256" key="1">
    <source>
        <dbReference type="SAM" id="MobiDB-lite"/>
    </source>
</evidence>
<feature type="region of interest" description="Disordered" evidence="1">
    <location>
        <begin position="146"/>
        <end position="171"/>
    </location>
</feature>
<gene>
    <name evidence="3" type="ORF">ACHAXA_006980</name>
</gene>
<feature type="compositionally biased region" description="Gly residues" evidence="1">
    <location>
        <begin position="155"/>
        <end position="171"/>
    </location>
</feature>
<name>A0ABD3RXG8_9STRA</name>
<protein>
    <submittedName>
        <fullName evidence="3">Uncharacterized protein</fullName>
    </submittedName>
</protein>
<dbReference type="AlphaFoldDB" id="A0ABD3RXG8"/>
<feature type="region of interest" description="Disordered" evidence="1">
    <location>
        <begin position="42"/>
        <end position="69"/>
    </location>
</feature>
<organism evidence="3 4">
    <name type="scientific">Cyclostephanos tholiformis</name>
    <dbReference type="NCBI Taxonomy" id="382380"/>
    <lineage>
        <taxon>Eukaryota</taxon>
        <taxon>Sar</taxon>
        <taxon>Stramenopiles</taxon>
        <taxon>Ochrophyta</taxon>
        <taxon>Bacillariophyta</taxon>
        <taxon>Coscinodiscophyceae</taxon>
        <taxon>Thalassiosirophycidae</taxon>
        <taxon>Stephanodiscales</taxon>
        <taxon>Stephanodiscaceae</taxon>
        <taxon>Cyclostephanos</taxon>
    </lineage>
</organism>
<evidence type="ECO:0000256" key="2">
    <source>
        <dbReference type="SAM" id="Phobius"/>
    </source>
</evidence>
<keyword evidence="2" id="KW-1133">Transmembrane helix</keyword>
<sequence length="323" mass="32972">MATHRRLGLRRAVVVVLTATALHPTSSAYAFLLLPSPPPPATIKRVDRGDGSGSTGASSPSSSSSSSLGASFLPPEMLDGIASIVASASSSSSSSPPEYDDASSSLSPLVEGARAKFWFYFLAGSGAGGIGAAQLPSIFRDVDEARDAASRGRGGKGGGGGGGGREGGGGSAETLDAGPFVKFYYDSEISVEDLMDAIGRAPSSEYISRMSTSRNYMASRGYIERGDYARGMNDVGCDPLASYVLFDAISGGKGGVVSPIVYEGRLKAYREAMAGDGGIADGRFAADLNGFLAVKLGAFVGLVFCLLVDIGLVAKNGIQGFLS</sequence>